<name>A0ABD5Q5I2_9EURY</name>
<dbReference type="Proteomes" id="UP001595945">
    <property type="component" value="Unassembled WGS sequence"/>
</dbReference>
<dbReference type="AlphaFoldDB" id="A0ABD5Q5I2"/>
<feature type="region of interest" description="Disordered" evidence="1">
    <location>
        <begin position="248"/>
        <end position="268"/>
    </location>
</feature>
<evidence type="ECO:0000256" key="1">
    <source>
        <dbReference type="SAM" id="MobiDB-lite"/>
    </source>
</evidence>
<dbReference type="RefSeq" id="WP_254268382.1">
    <property type="nucleotide sequence ID" value="NZ_CP100400.1"/>
</dbReference>
<evidence type="ECO:0000313" key="2">
    <source>
        <dbReference type="EMBL" id="MFC4825995.1"/>
    </source>
</evidence>
<dbReference type="InterPro" id="IPR006311">
    <property type="entry name" value="TAT_signal"/>
</dbReference>
<protein>
    <recommendedName>
        <fullName evidence="4">Ig-like domain-containing protein</fullName>
    </recommendedName>
</protein>
<sequence length="268" mass="28744">MALSRRELLGYAVAGTTGTGITAAARRSDGGDASDGSESGVGRNWQLGGVYARPAEIGDTAVTFRAAVESAYDTDYEVEVNLFYRPRPKSDSSAAARAKWRQLATETGPLADDIYLEATASGLEPGRTYEYRAEATLTDYEGQSRRVSETLAVTAGNPCSGPSTNCLRVETLAPETNDAGSEVTLRGSAEGMDAYDDVTGHFFYQREDGEKQWTDYVELDGGGGSGEFSVTLSDLPTGSYTCYAEARGEGGETKNMYGEGRERQFRVE</sequence>
<evidence type="ECO:0000313" key="3">
    <source>
        <dbReference type="Proteomes" id="UP001595945"/>
    </source>
</evidence>
<dbReference type="EMBL" id="JBHSHT010000002">
    <property type="protein sequence ID" value="MFC4825995.1"/>
    <property type="molecule type" value="Genomic_DNA"/>
</dbReference>
<reference evidence="2 3" key="1">
    <citation type="journal article" date="2019" name="Int. J. Syst. Evol. Microbiol.">
        <title>The Global Catalogue of Microorganisms (GCM) 10K type strain sequencing project: providing services to taxonomists for standard genome sequencing and annotation.</title>
        <authorList>
            <consortium name="The Broad Institute Genomics Platform"/>
            <consortium name="The Broad Institute Genome Sequencing Center for Infectious Disease"/>
            <person name="Wu L."/>
            <person name="Ma J."/>
        </authorList>
    </citation>
    <scope>NUCLEOTIDE SEQUENCE [LARGE SCALE GENOMIC DNA]</scope>
    <source>
        <strain evidence="2 3">XZYJ18</strain>
    </source>
</reference>
<proteinExistence type="predicted"/>
<evidence type="ECO:0008006" key="4">
    <source>
        <dbReference type="Google" id="ProtNLM"/>
    </source>
</evidence>
<gene>
    <name evidence="2" type="ORF">ACFO9K_17190</name>
</gene>
<feature type="region of interest" description="Disordered" evidence="1">
    <location>
        <begin position="22"/>
        <end position="41"/>
    </location>
</feature>
<dbReference type="GeneID" id="73043279"/>
<keyword evidence="3" id="KW-1185">Reference proteome</keyword>
<dbReference type="PROSITE" id="PS51318">
    <property type="entry name" value="TAT"/>
    <property type="match status" value="1"/>
</dbReference>
<organism evidence="2 3">
    <name type="scientific">Halorussus aquaticus</name>
    <dbReference type="NCBI Taxonomy" id="2953748"/>
    <lineage>
        <taxon>Archaea</taxon>
        <taxon>Methanobacteriati</taxon>
        <taxon>Methanobacteriota</taxon>
        <taxon>Stenosarchaea group</taxon>
        <taxon>Halobacteria</taxon>
        <taxon>Halobacteriales</taxon>
        <taxon>Haladaptataceae</taxon>
        <taxon>Halorussus</taxon>
    </lineage>
</organism>
<accession>A0ABD5Q5I2</accession>
<comment type="caution">
    <text evidence="2">The sequence shown here is derived from an EMBL/GenBank/DDBJ whole genome shotgun (WGS) entry which is preliminary data.</text>
</comment>
<feature type="compositionally biased region" description="Basic and acidic residues" evidence="1">
    <location>
        <begin position="259"/>
        <end position="268"/>
    </location>
</feature>